<sequence>MRPFISTTPYNAMCNILINLPIILDNSPKVLETPSRGDDLRIQLRFHITFACHNTEFALHVLCLISTQSKTFRLHDPSPDL</sequence>
<proteinExistence type="predicted"/>
<protein>
    <submittedName>
        <fullName evidence="1">Putative ovule protein</fullName>
    </submittedName>
</protein>
<reference evidence="1" key="1">
    <citation type="submission" date="2015-12" db="EMBL/GenBank/DDBJ databases">
        <title>Gene expression during late stages of embryo sac development: a critical building block for successful pollen-pistil interactions.</title>
        <authorList>
            <person name="Liu Y."/>
            <person name="Joly V."/>
            <person name="Sabar M."/>
            <person name="Matton D.P."/>
        </authorList>
    </citation>
    <scope>NUCLEOTIDE SEQUENCE</scope>
</reference>
<organism evidence="1">
    <name type="scientific">Solanum chacoense</name>
    <name type="common">Chaco potato</name>
    <dbReference type="NCBI Taxonomy" id="4108"/>
    <lineage>
        <taxon>Eukaryota</taxon>
        <taxon>Viridiplantae</taxon>
        <taxon>Streptophyta</taxon>
        <taxon>Embryophyta</taxon>
        <taxon>Tracheophyta</taxon>
        <taxon>Spermatophyta</taxon>
        <taxon>Magnoliopsida</taxon>
        <taxon>eudicotyledons</taxon>
        <taxon>Gunneridae</taxon>
        <taxon>Pentapetalae</taxon>
        <taxon>asterids</taxon>
        <taxon>lamiids</taxon>
        <taxon>Solanales</taxon>
        <taxon>Solanaceae</taxon>
        <taxon>Solanoideae</taxon>
        <taxon>Solaneae</taxon>
        <taxon>Solanum</taxon>
    </lineage>
</organism>
<name>A0A0V0GUR7_SOLCH</name>
<dbReference type="EMBL" id="GEDG01030951">
    <property type="protein sequence ID" value="JAP11658.1"/>
    <property type="molecule type" value="Transcribed_RNA"/>
</dbReference>
<dbReference type="AlphaFoldDB" id="A0A0V0GUR7"/>
<evidence type="ECO:0000313" key="1">
    <source>
        <dbReference type="EMBL" id="JAP11658.1"/>
    </source>
</evidence>
<accession>A0A0V0GUR7</accession>